<feature type="region of interest" description="Disordered" evidence="1">
    <location>
        <begin position="1"/>
        <end position="26"/>
    </location>
</feature>
<sequence>MIDDDSVVADGSEPTAPASPRTLYSERAVARARRAKAHGLTDRPGRWRDRKTRTLEEALDAVLGEVEV</sequence>
<keyword evidence="3" id="KW-1185">Reference proteome</keyword>
<organism evidence="2 3">
    <name type="scientific">Streptomyces filamentosus</name>
    <name type="common">Streptomyces roseosporus</name>
    <dbReference type="NCBI Taxonomy" id="67294"/>
    <lineage>
        <taxon>Bacteria</taxon>
        <taxon>Bacillati</taxon>
        <taxon>Actinomycetota</taxon>
        <taxon>Actinomycetes</taxon>
        <taxon>Kitasatosporales</taxon>
        <taxon>Streptomycetaceae</taxon>
        <taxon>Streptomyces</taxon>
    </lineage>
</organism>
<protein>
    <submittedName>
        <fullName evidence="2">Uncharacterized protein</fullName>
    </submittedName>
</protein>
<dbReference type="Proteomes" id="UP001056079">
    <property type="component" value="Chromosome"/>
</dbReference>
<evidence type="ECO:0000313" key="3">
    <source>
        <dbReference type="Proteomes" id="UP001056079"/>
    </source>
</evidence>
<dbReference type="RefSeq" id="WP_023607667.1">
    <property type="nucleotide sequence ID" value="NZ_CP098609.1"/>
</dbReference>
<name>A0ABY4UPY7_STRFL</name>
<evidence type="ECO:0000313" key="2">
    <source>
        <dbReference type="EMBL" id="USC46321.1"/>
    </source>
</evidence>
<proteinExistence type="predicted"/>
<dbReference type="EMBL" id="CP098609">
    <property type="protein sequence ID" value="USC46321.1"/>
    <property type="molecule type" value="Genomic_DNA"/>
</dbReference>
<accession>A0ABY4UPY7</accession>
<evidence type="ECO:0000256" key="1">
    <source>
        <dbReference type="SAM" id="MobiDB-lite"/>
    </source>
</evidence>
<gene>
    <name evidence="2" type="ORF">K7395_06020</name>
</gene>
<reference evidence="2" key="1">
    <citation type="submission" date="2021-08" db="EMBL/GenBank/DDBJ databases">
        <title>DNA methylation of m4C regulates biosynthesis of daptomycin in Streptomyces roseosporus L30.</title>
        <authorList>
            <person name="Fang J.-L."/>
        </authorList>
    </citation>
    <scope>NUCLEOTIDE SEQUENCE</scope>
    <source>
        <strain evidence="2">L30</strain>
    </source>
</reference>